<keyword evidence="8" id="KW-0479">Metal-binding</keyword>
<dbReference type="Pfam" id="PF05033">
    <property type="entry name" value="Pre-SET"/>
    <property type="match status" value="1"/>
</dbReference>
<dbReference type="AlphaFoldDB" id="A0AAE1DF02"/>
<evidence type="ECO:0000256" key="10">
    <source>
        <dbReference type="ARBA" id="ARBA00022833"/>
    </source>
</evidence>
<organism evidence="20 21">
    <name type="scientific">Elysia crispata</name>
    <name type="common">lettuce slug</name>
    <dbReference type="NCBI Taxonomy" id="231223"/>
    <lineage>
        <taxon>Eukaryota</taxon>
        <taxon>Metazoa</taxon>
        <taxon>Spiralia</taxon>
        <taxon>Lophotrochozoa</taxon>
        <taxon>Mollusca</taxon>
        <taxon>Gastropoda</taxon>
        <taxon>Heterobranchia</taxon>
        <taxon>Euthyneura</taxon>
        <taxon>Panpulmonata</taxon>
        <taxon>Sacoglossa</taxon>
        <taxon>Placobranchoidea</taxon>
        <taxon>Plakobranchidae</taxon>
        <taxon>Elysia</taxon>
    </lineage>
</organism>
<dbReference type="CDD" id="cd01395">
    <property type="entry name" value="HMT_MBD"/>
    <property type="match status" value="1"/>
</dbReference>
<dbReference type="PROSITE" id="PS50280">
    <property type="entry name" value="SET"/>
    <property type="match status" value="1"/>
</dbReference>
<evidence type="ECO:0000313" key="21">
    <source>
        <dbReference type="Proteomes" id="UP001283361"/>
    </source>
</evidence>
<dbReference type="InterPro" id="IPR041291">
    <property type="entry name" value="TUDOR_5"/>
</dbReference>
<dbReference type="CDD" id="cd10517">
    <property type="entry name" value="SET_SETDB1"/>
    <property type="match status" value="1"/>
</dbReference>
<dbReference type="PROSITE" id="PS50982">
    <property type="entry name" value="MBD"/>
    <property type="match status" value="1"/>
</dbReference>
<evidence type="ECO:0000256" key="5">
    <source>
        <dbReference type="ARBA" id="ARBA00022603"/>
    </source>
</evidence>
<dbReference type="Pfam" id="PF18300">
    <property type="entry name" value="DUF5604"/>
    <property type="match status" value="1"/>
</dbReference>
<proteinExistence type="predicted"/>
<evidence type="ECO:0000256" key="8">
    <source>
        <dbReference type="ARBA" id="ARBA00022723"/>
    </source>
</evidence>
<evidence type="ECO:0000256" key="9">
    <source>
        <dbReference type="ARBA" id="ARBA00022737"/>
    </source>
</evidence>
<keyword evidence="10" id="KW-0862">Zinc</keyword>
<evidence type="ECO:0000256" key="11">
    <source>
        <dbReference type="ARBA" id="ARBA00022853"/>
    </source>
</evidence>
<evidence type="ECO:0000259" key="19">
    <source>
        <dbReference type="PROSITE" id="PS50982"/>
    </source>
</evidence>
<dbReference type="Pfam" id="PF18359">
    <property type="entry name" value="Tudor_5"/>
    <property type="match status" value="1"/>
</dbReference>
<sequence length="1260" mass="142063">MDAPNSKAGDLANAVDDQDDDIVFMDEATAEQSLAAKLPSLETITQAVDEAKACVDMTEKEIALIHEELQRSENDLGKEVLDSLKTFLEDPAQRVTCNLTEQDLDKMITEVLEAIPPEEFDLSKAEVAALEQRLNCLERANHSISKLFLDCHTQLKEFRQLQSEETAALEKELAEYSDKPICIDDIDEVDKTKERILQSTYAVKEKAKGQRLPIQSQVPPGKGNSSPGTSQPKQSLPVSGRSTATTLTPTQQLQQANWTMAQPPVALPGRADTALFAQHQQRMPHAETLRSHFGNTFSQSMPTLVSSLQQQVHYNQLSTFAHQPPRPPMMHQLIHWPELKVQDKVLGKKFNDVWYSGTIMDINTVADPGQDSEWRCRVKFDGKGMKWLPGRQVAYKDPINCFIRVGTRVVALYREVDSPSTLYAGVIAEAPSSKNNRRFLVFFDDGYAQYCEAKELHKVYIQSNNVWEDINPDTSAFIKEYLRIYPERPMVRLSKGQVVRTEWKGKWWTSKVVETDASLVKMYFQADKRTEWIYRGSTRLEPLFKALANADAIKAAGSAKGRRYNLTTRPSGAQQKPSVEYTRGTGEEDASSSNASTSGQSSNSKTDSLTPASKAKSPSSSTSNSTAPVKKKSHNVAKKSTASGSNMQPRQASGGSTLTNPATNSVAVSAERNPQRGKVGKDSDLQDKPAMTSNKVEYDGDLTTGERREVKIEIKPRVPFIPHTCGKECLQRVVDDPTKMKGRNALIIPLLYGWERQLCKARPASKRLVIYRAPCGRRLRNIKETDEYLWMTDSQLTIDLFSFDQHLHVDTEFVPIKTFCDIKDLSYGRENYPISCVNGVDRHYPDYVEYSDYRIPSKKVNLNTDPDFLVCCDCTDNCRDRSKCACQQLTIENTSWIGDKDPEAGYHHRRLKEPLFTGIVECNSRCKCDKRCANRVAQHGLSMRLQVFKTGKKGWGLRCLDDIAKGSFICIYAGQLLTDREANEDGKQYGDQYLAELDFIEVVERQKEGYESDVEEMDFSDDEKDANYKASKDSEDDSDYGYHGSIPQSSERSLRRRKKEEEAKSKESSKDQPTSSAEKNTSSSTVSSKEQPTIISDDEDDDDSKKGTTEEKKMETEQSGIAKSLRPRAKKSTGGSKLNPSISMKPSQESLSEKGETEEKKERQPTRNFFKDDTECYIMDAKSMGNLGRYLNHSCDPNVFVQNIFVDTHDLRFPWVTFWAGRYIRAGTELTWDYNYEVGSVPDRVLYCYCNSSICRGRLL</sequence>
<dbReference type="InterPro" id="IPR016177">
    <property type="entry name" value="DNA-bd_dom_sf"/>
</dbReference>
<feature type="compositionally biased region" description="Polar residues" evidence="16">
    <location>
        <begin position="213"/>
        <end position="242"/>
    </location>
</feature>
<gene>
    <name evidence="20" type="ORF">RRG08_054056</name>
</gene>
<feature type="region of interest" description="Disordered" evidence="16">
    <location>
        <begin position="563"/>
        <end position="702"/>
    </location>
</feature>
<dbReference type="Proteomes" id="UP001283361">
    <property type="component" value="Unassembled WGS sequence"/>
</dbReference>
<dbReference type="SMART" id="SM00317">
    <property type="entry name" value="SET"/>
    <property type="match status" value="1"/>
</dbReference>
<evidence type="ECO:0000256" key="2">
    <source>
        <dbReference type="ARBA" id="ARBA00004286"/>
    </source>
</evidence>
<evidence type="ECO:0000313" key="20">
    <source>
        <dbReference type="EMBL" id="KAK3767008.1"/>
    </source>
</evidence>
<keyword evidence="11" id="KW-0156">Chromatin regulator</keyword>
<dbReference type="InterPro" id="IPR040880">
    <property type="entry name" value="DUF5604"/>
</dbReference>
<dbReference type="CDD" id="cd21181">
    <property type="entry name" value="Tudor_SETDB1_rpt2"/>
    <property type="match status" value="1"/>
</dbReference>
<dbReference type="Pfam" id="PF18358">
    <property type="entry name" value="Tudor_4"/>
    <property type="match status" value="1"/>
</dbReference>
<dbReference type="EMBL" id="JAWDGP010004172">
    <property type="protein sequence ID" value="KAK3767008.1"/>
    <property type="molecule type" value="Genomic_DNA"/>
</dbReference>
<feature type="compositionally biased region" description="Polar residues" evidence="16">
    <location>
        <begin position="638"/>
        <end position="667"/>
    </location>
</feature>
<evidence type="ECO:0000256" key="6">
    <source>
        <dbReference type="ARBA" id="ARBA00022679"/>
    </source>
</evidence>
<dbReference type="CDD" id="cd20382">
    <property type="entry name" value="Tudor_SETDB1_rpt1"/>
    <property type="match status" value="1"/>
</dbReference>
<evidence type="ECO:0000256" key="3">
    <source>
        <dbReference type="ARBA" id="ARBA00022454"/>
    </source>
</evidence>
<evidence type="ECO:0000256" key="12">
    <source>
        <dbReference type="ARBA" id="ARBA00023015"/>
    </source>
</evidence>
<feature type="compositionally biased region" description="Polar residues" evidence="16">
    <location>
        <begin position="1071"/>
        <end position="1094"/>
    </location>
</feature>
<accession>A0AAE1DF02</accession>
<dbReference type="Pfam" id="PF01429">
    <property type="entry name" value="MBD"/>
    <property type="match status" value="1"/>
</dbReference>
<keyword evidence="3" id="KW-0158">Chromosome</keyword>
<dbReference type="PROSITE" id="PS50867">
    <property type="entry name" value="PRE_SET"/>
    <property type="match status" value="1"/>
</dbReference>
<dbReference type="GO" id="GO:0070828">
    <property type="term" value="P:heterochromatin organization"/>
    <property type="evidence" value="ECO:0007669"/>
    <property type="project" value="TreeGrafter"/>
</dbReference>
<feature type="domain" description="MBD" evidence="19">
    <location>
        <begin position="740"/>
        <end position="808"/>
    </location>
</feature>
<dbReference type="SUPFAM" id="SSF82199">
    <property type="entry name" value="SET domain"/>
    <property type="match status" value="1"/>
</dbReference>
<dbReference type="Gene3D" id="2.30.30.140">
    <property type="match status" value="3"/>
</dbReference>
<protein>
    <submittedName>
        <fullName evidence="20">Uncharacterized protein</fullName>
    </submittedName>
</protein>
<evidence type="ECO:0000256" key="7">
    <source>
        <dbReference type="ARBA" id="ARBA00022691"/>
    </source>
</evidence>
<dbReference type="InterPro" id="IPR047232">
    <property type="entry name" value="SETDB1/2-like_MBD"/>
</dbReference>
<keyword evidence="15" id="KW-0175">Coiled coil</keyword>
<feature type="compositionally biased region" description="Basic and acidic residues" evidence="16">
    <location>
        <begin position="1103"/>
        <end position="1116"/>
    </location>
</feature>
<feature type="region of interest" description="Disordered" evidence="16">
    <location>
        <begin position="1010"/>
        <end position="1166"/>
    </location>
</feature>
<feature type="compositionally biased region" description="Low complexity" evidence="16">
    <location>
        <begin position="591"/>
        <end position="628"/>
    </location>
</feature>
<keyword evidence="6" id="KW-0808">Transferase</keyword>
<name>A0AAE1DF02_9GAST</name>
<dbReference type="GO" id="GO:0005694">
    <property type="term" value="C:chromosome"/>
    <property type="evidence" value="ECO:0007669"/>
    <property type="project" value="UniProtKB-SubCell"/>
</dbReference>
<evidence type="ECO:0000256" key="4">
    <source>
        <dbReference type="ARBA" id="ARBA00022491"/>
    </source>
</evidence>
<feature type="compositionally biased region" description="Polar residues" evidence="16">
    <location>
        <begin position="565"/>
        <end position="577"/>
    </location>
</feature>
<dbReference type="SUPFAM" id="SSF54171">
    <property type="entry name" value="DNA-binding domain"/>
    <property type="match status" value="1"/>
</dbReference>
<reference evidence="20" key="1">
    <citation type="journal article" date="2023" name="G3 (Bethesda)">
        <title>A reference genome for the long-term kleptoplast-retaining sea slug Elysia crispata morphotype clarki.</title>
        <authorList>
            <person name="Eastman K.E."/>
            <person name="Pendleton A.L."/>
            <person name="Shaikh M.A."/>
            <person name="Suttiyut T."/>
            <person name="Ogas R."/>
            <person name="Tomko P."/>
            <person name="Gavelis G."/>
            <person name="Widhalm J.R."/>
            <person name="Wisecaver J.H."/>
        </authorList>
    </citation>
    <scope>NUCLEOTIDE SEQUENCE</scope>
    <source>
        <strain evidence="20">ECLA1</strain>
    </source>
</reference>
<dbReference type="InterPro" id="IPR001739">
    <property type="entry name" value="Methyl_CpG_DNA-bd"/>
</dbReference>
<keyword evidence="7" id="KW-0949">S-adenosyl-L-methionine</keyword>
<evidence type="ECO:0000256" key="13">
    <source>
        <dbReference type="ARBA" id="ARBA00023163"/>
    </source>
</evidence>
<keyword evidence="5" id="KW-0489">Methyltransferase</keyword>
<keyword evidence="12" id="KW-0805">Transcription regulation</keyword>
<dbReference type="PANTHER" id="PTHR46024">
    <property type="entry name" value="HISTONE-LYSINE N-METHYLTRANSFERASE EGGLESS"/>
    <property type="match status" value="1"/>
</dbReference>
<dbReference type="GO" id="GO:0046974">
    <property type="term" value="F:histone H3K9 methyltransferase activity"/>
    <property type="evidence" value="ECO:0007669"/>
    <property type="project" value="TreeGrafter"/>
</dbReference>
<dbReference type="InterPro" id="IPR007728">
    <property type="entry name" value="Pre-SET_dom"/>
</dbReference>
<evidence type="ECO:0000256" key="14">
    <source>
        <dbReference type="ARBA" id="ARBA00023242"/>
    </source>
</evidence>
<evidence type="ECO:0000259" key="18">
    <source>
        <dbReference type="PROSITE" id="PS50867"/>
    </source>
</evidence>
<dbReference type="InterPro" id="IPR001214">
    <property type="entry name" value="SET_dom"/>
</dbReference>
<dbReference type="GO" id="GO:0032259">
    <property type="term" value="P:methylation"/>
    <property type="evidence" value="ECO:0007669"/>
    <property type="project" value="UniProtKB-KW"/>
</dbReference>
<keyword evidence="13" id="KW-0804">Transcription</keyword>
<dbReference type="Gene3D" id="3.30.890.10">
    <property type="entry name" value="Methyl-cpg-binding Protein 2, Chain A"/>
    <property type="match status" value="1"/>
</dbReference>
<evidence type="ECO:0000259" key="17">
    <source>
        <dbReference type="PROSITE" id="PS50280"/>
    </source>
</evidence>
<feature type="compositionally biased region" description="Basic and acidic residues" evidence="16">
    <location>
        <begin position="1059"/>
        <end position="1070"/>
    </location>
</feature>
<feature type="compositionally biased region" description="Basic and acidic residues" evidence="16">
    <location>
        <begin position="1151"/>
        <end position="1166"/>
    </location>
</feature>
<keyword evidence="14" id="KW-0539">Nucleus</keyword>
<dbReference type="PANTHER" id="PTHR46024:SF1">
    <property type="entry name" value="HISTONE-LYSINE N-METHYLTRANSFERASE EGGLESS"/>
    <property type="match status" value="1"/>
</dbReference>
<keyword evidence="21" id="KW-1185">Reference proteome</keyword>
<dbReference type="InterPro" id="IPR046341">
    <property type="entry name" value="SET_dom_sf"/>
</dbReference>
<dbReference type="GO" id="GO:0005634">
    <property type="term" value="C:nucleus"/>
    <property type="evidence" value="ECO:0007669"/>
    <property type="project" value="UniProtKB-SubCell"/>
</dbReference>
<keyword evidence="9" id="KW-0677">Repeat</keyword>
<feature type="domain" description="Pre-SET" evidence="18">
    <location>
        <begin position="870"/>
        <end position="940"/>
    </location>
</feature>
<dbReference type="GO" id="GO:0010629">
    <property type="term" value="P:negative regulation of gene expression"/>
    <property type="evidence" value="ECO:0007669"/>
    <property type="project" value="TreeGrafter"/>
</dbReference>
<dbReference type="InterPro" id="IPR051516">
    <property type="entry name" value="SETDB_methyltransferase"/>
</dbReference>
<dbReference type="SMART" id="SM00391">
    <property type="entry name" value="MBD"/>
    <property type="match status" value="1"/>
</dbReference>
<comment type="caution">
    <text evidence="20">The sequence shown here is derived from an EMBL/GenBank/DDBJ whole genome shotgun (WGS) entry which is preliminary data.</text>
</comment>
<dbReference type="SMART" id="SM00468">
    <property type="entry name" value="PreSET"/>
    <property type="match status" value="1"/>
</dbReference>
<feature type="region of interest" description="Disordered" evidence="16">
    <location>
        <begin position="207"/>
        <end position="245"/>
    </location>
</feature>
<keyword evidence="4" id="KW-0678">Repressor</keyword>
<dbReference type="InterPro" id="IPR041292">
    <property type="entry name" value="Tudor_4"/>
</dbReference>
<evidence type="ECO:0000256" key="16">
    <source>
        <dbReference type="SAM" id="MobiDB-lite"/>
    </source>
</evidence>
<feature type="domain" description="SET" evidence="17">
    <location>
        <begin position="943"/>
        <end position="1235"/>
    </location>
</feature>
<feature type="coiled-coil region" evidence="15">
    <location>
        <begin position="120"/>
        <end position="179"/>
    </location>
</feature>
<feature type="compositionally biased region" description="Polar residues" evidence="16">
    <location>
        <begin position="1133"/>
        <end position="1150"/>
    </location>
</feature>
<comment type="subcellular location">
    <subcellularLocation>
        <location evidence="2">Chromosome</location>
    </subcellularLocation>
    <subcellularLocation>
        <location evidence="1">Nucleus</location>
    </subcellularLocation>
</comment>
<dbReference type="Pfam" id="PF00856">
    <property type="entry name" value="SET"/>
    <property type="match status" value="1"/>
</dbReference>
<evidence type="ECO:0000256" key="15">
    <source>
        <dbReference type="SAM" id="Coils"/>
    </source>
</evidence>
<evidence type="ECO:0000256" key="1">
    <source>
        <dbReference type="ARBA" id="ARBA00004123"/>
    </source>
</evidence>
<dbReference type="Gene3D" id="2.170.270.10">
    <property type="entry name" value="SET domain"/>
    <property type="match status" value="2"/>
</dbReference>
<dbReference type="GO" id="GO:0008270">
    <property type="term" value="F:zinc ion binding"/>
    <property type="evidence" value="ECO:0007669"/>
    <property type="project" value="InterPro"/>
</dbReference>
<feature type="compositionally biased region" description="Acidic residues" evidence="16">
    <location>
        <begin position="1011"/>
        <end position="1024"/>
    </location>
</feature>
<dbReference type="GO" id="GO:0003677">
    <property type="term" value="F:DNA binding"/>
    <property type="evidence" value="ECO:0007669"/>
    <property type="project" value="InterPro"/>
</dbReference>